<feature type="domain" description="CD80-like immunoglobulin C2-set" evidence="2">
    <location>
        <begin position="30"/>
        <end position="62"/>
    </location>
</feature>
<keyword evidence="4" id="KW-1185">Reference proteome</keyword>
<keyword evidence="1" id="KW-1015">Disulfide bond</keyword>
<comment type="caution">
    <text evidence="3">The sequence shown here is derived from an EMBL/GenBank/DDBJ whole genome shotgun (WGS) entry which is preliminary data.</text>
</comment>
<dbReference type="SUPFAM" id="SSF48726">
    <property type="entry name" value="Immunoglobulin"/>
    <property type="match status" value="1"/>
</dbReference>
<evidence type="ECO:0000313" key="3">
    <source>
        <dbReference type="EMBL" id="KAF8781514.1"/>
    </source>
</evidence>
<dbReference type="PANTHER" id="PTHR21261">
    <property type="entry name" value="BEAT PROTEIN"/>
    <property type="match status" value="1"/>
</dbReference>
<evidence type="ECO:0000256" key="1">
    <source>
        <dbReference type="ARBA" id="ARBA00023157"/>
    </source>
</evidence>
<dbReference type="Gene3D" id="2.60.40.10">
    <property type="entry name" value="Immunoglobulins"/>
    <property type="match status" value="1"/>
</dbReference>
<evidence type="ECO:0000259" key="2">
    <source>
        <dbReference type="Pfam" id="PF08205"/>
    </source>
</evidence>
<gene>
    <name evidence="3" type="ORF">HNY73_011902</name>
</gene>
<organism evidence="3 4">
    <name type="scientific">Argiope bruennichi</name>
    <name type="common">Wasp spider</name>
    <name type="synonym">Aranea bruennichi</name>
    <dbReference type="NCBI Taxonomy" id="94029"/>
    <lineage>
        <taxon>Eukaryota</taxon>
        <taxon>Metazoa</taxon>
        <taxon>Ecdysozoa</taxon>
        <taxon>Arthropoda</taxon>
        <taxon>Chelicerata</taxon>
        <taxon>Arachnida</taxon>
        <taxon>Araneae</taxon>
        <taxon>Araneomorphae</taxon>
        <taxon>Entelegynae</taxon>
        <taxon>Araneoidea</taxon>
        <taxon>Araneidae</taxon>
        <taxon>Argiope</taxon>
    </lineage>
</organism>
<protein>
    <recommendedName>
        <fullName evidence="2">CD80-like immunoglobulin C2-set domain-containing protein</fullName>
    </recommendedName>
</protein>
<evidence type="ECO:0000313" key="4">
    <source>
        <dbReference type="Proteomes" id="UP000807504"/>
    </source>
</evidence>
<accession>A0A8T0EUU4</accession>
<reference evidence="3" key="1">
    <citation type="journal article" date="2020" name="bioRxiv">
        <title>Chromosome-level reference genome of the European wasp spider Argiope bruennichi: a resource for studies on range expansion and evolutionary adaptation.</title>
        <authorList>
            <person name="Sheffer M.M."/>
            <person name="Hoppe A."/>
            <person name="Krehenwinkel H."/>
            <person name="Uhl G."/>
            <person name="Kuss A.W."/>
            <person name="Jensen L."/>
            <person name="Jensen C."/>
            <person name="Gillespie R.G."/>
            <person name="Hoff K.J."/>
            <person name="Prost S."/>
        </authorList>
    </citation>
    <scope>NUCLEOTIDE SEQUENCE</scope>
</reference>
<dbReference type="PANTHER" id="PTHR21261:SF15">
    <property type="entry name" value="BEATEN PATH IIIA, ISOFORM D-RELATED"/>
    <property type="match status" value="1"/>
</dbReference>
<dbReference type="InterPro" id="IPR013783">
    <property type="entry name" value="Ig-like_fold"/>
</dbReference>
<reference evidence="3" key="2">
    <citation type="submission" date="2020-06" db="EMBL/GenBank/DDBJ databases">
        <authorList>
            <person name="Sheffer M."/>
        </authorList>
    </citation>
    <scope>NUCLEOTIDE SEQUENCE</scope>
</reference>
<sequence>MSSEEIIVGDNAKASAVVGDGPVITGGKPKYQKGDTVDVNCTSAKSNPPAELRWYINDKPVRAEFLLRYKPVRYGKSFFPESVTRTLVSPVVWIRAIDNNKVSSKPFSLGVVKAYLFRL</sequence>
<dbReference type="EMBL" id="JABXBU010001863">
    <property type="protein sequence ID" value="KAF8781514.1"/>
    <property type="molecule type" value="Genomic_DNA"/>
</dbReference>
<proteinExistence type="predicted"/>
<dbReference type="Pfam" id="PF08205">
    <property type="entry name" value="C2-set_2"/>
    <property type="match status" value="1"/>
</dbReference>
<name>A0A8T0EUU4_ARGBR</name>
<dbReference type="InterPro" id="IPR013162">
    <property type="entry name" value="CD80_C2-set"/>
</dbReference>
<dbReference type="InterPro" id="IPR036179">
    <property type="entry name" value="Ig-like_dom_sf"/>
</dbReference>
<dbReference type="AlphaFoldDB" id="A0A8T0EUU4"/>
<dbReference type="Proteomes" id="UP000807504">
    <property type="component" value="Unassembled WGS sequence"/>
</dbReference>